<dbReference type="Pfam" id="PF00702">
    <property type="entry name" value="Hydrolase"/>
    <property type="match status" value="1"/>
</dbReference>
<feature type="compositionally biased region" description="Basic and acidic residues" evidence="10">
    <location>
        <begin position="73"/>
        <end position="86"/>
    </location>
</feature>
<feature type="transmembrane region" description="Helical" evidence="11">
    <location>
        <begin position="461"/>
        <end position="481"/>
    </location>
</feature>
<dbReference type="SUPFAM" id="SSF81653">
    <property type="entry name" value="Calcium ATPase, transduction domain A"/>
    <property type="match status" value="1"/>
</dbReference>
<feature type="compositionally biased region" description="Basic and acidic residues" evidence="10">
    <location>
        <begin position="641"/>
        <end position="652"/>
    </location>
</feature>
<evidence type="ECO:0000313" key="14">
    <source>
        <dbReference type="Proteomes" id="UP000663203"/>
    </source>
</evidence>
<dbReference type="InterPro" id="IPR044492">
    <property type="entry name" value="P_typ_ATPase_HD_dom"/>
</dbReference>
<dbReference type="Proteomes" id="UP000663203">
    <property type="component" value="Chromosome"/>
</dbReference>
<keyword evidence="8 11" id="KW-1133">Transmembrane helix</keyword>
<comment type="subcellular location">
    <subcellularLocation>
        <location evidence="1">Endomembrane system</location>
        <topology evidence="1">Multi-pass membrane protein</topology>
    </subcellularLocation>
</comment>
<dbReference type="InterPro" id="IPR036163">
    <property type="entry name" value="HMA_dom_sf"/>
</dbReference>
<dbReference type="InterPro" id="IPR036412">
    <property type="entry name" value="HAD-like_sf"/>
</dbReference>
<dbReference type="CDD" id="cd00371">
    <property type="entry name" value="HMA"/>
    <property type="match status" value="1"/>
</dbReference>
<feature type="transmembrane region" description="Helical" evidence="11">
    <location>
        <begin position="834"/>
        <end position="853"/>
    </location>
</feature>
<dbReference type="Pfam" id="PF00403">
    <property type="entry name" value="HMA"/>
    <property type="match status" value="1"/>
</dbReference>
<feature type="domain" description="HMA" evidence="12">
    <location>
        <begin position="93"/>
        <end position="159"/>
    </location>
</feature>
<protein>
    <submittedName>
        <fullName evidence="13">Cation-translocating P-type ATPase</fullName>
    </submittedName>
</protein>
<gene>
    <name evidence="13" type="ORF">J0X25_03960</name>
</gene>
<dbReference type="InterPro" id="IPR001757">
    <property type="entry name" value="P_typ_ATPase"/>
</dbReference>
<dbReference type="InterPro" id="IPR018303">
    <property type="entry name" value="ATPase_P-typ_P_site"/>
</dbReference>
<dbReference type="PANTHER" id="PTHR43520">
    <property type="entry name" value="ATP7, ISOFORM B"/>
    <property type="match status" value="1"/>
</dbReference>
<dbReference type="PROSITE" id="PS01229">
    <property type="entry name" value="COF_2"/>
    <property type="match status" value="1"/>
</dbReference>
<dbReference type="NCBIfam" id="TIGR01525">
    <property type="entry name" value="ATPase-IB_hvy"/>
    <property type="match status" value="1"/>
</dbReference>
<dbReference type="GO" id="GO:0016887">
    <property type="term" value="F:ATP hydrolysis activity"/>
    <property type="evidence" value="ECO:0007669"/>
    <property type="project" value="InterPro"/>
</dbReference>
<evidence type="ECO:0000256" key="6">
    <source>
        <dbReference type="ARBA" id="ARBA00022840"/>
    </source>
</evidence>
<dbReference type="SFLD" id="SFLDF00027">
    <property type="entry name" value="p-type_atpase"/>
    <property type="match status" value="1"/>
</dbReference>
<dbReference type="Gene3D" id="2.70.150.10">
    <property type="entry name" value="Calcium-transporting ATPase, cytoplasmic transduction domain A"/>
    <property type="match status" value="1"/>
</dbReference>
<comment type="similarity">
    <text evidence="2">Belongs to the cation transport ATPase (P-type) (TC 3.A.3) family. Type IB subfamily.</text>
</comment>
<feature type="region of interest" description="Disordered" evidence="10">
    <location>
        <begin position="50"/>
        <end position="86"/>
    </location>
</feature>
<dbReference type="RefSeq" id="WP_207289853.1">
    <property type="nucleotide sequence ID" value="NZ_CP071462.1"/>
</dbReference>
<dbReference type="GeneID" id="63186431"/>
<dbReference type="PRINTS" id="PR00119">
    <property type="entry name" value="CATATPASE"/>
</dbReference>
<dbReference type="AlphaFoldDB" id="A0A8A2VIH5"/>
<evidence type="ECO:0000256" key="9">
    <source>
        <dbReference type="ARBA" id="ARBA00023136"/>
    </source>
</evidence>
<keyword evidence="9 11" id="KW-0472">Membrane</keyword>
<dbReference type="Gene3D" id="3.40.1110.10">
    <property type="entry name" value="Calcium-transporting ATPase, cytoplasmic domain N"/>
    <property type="match status" value="1"/>
</dbReference>
<feature type="compositionally biased region" description="Acidic residues" evidence="10">
    <location>
        <begin position="57"/>
        <end position="72"/>
    </location>
</feature>
<evidence type="ECO:0000256" key="5">
    <source>
        <dbReference type="ARBA" id="ARBA00022741"/>
    </source>
</evidence>
<evidence type="ECO:0000256" key="11">
    <source>
        <dbReference type="SAM" id="Phobius"/>
    </source>
</evidence>
<dbReference type="GO" id="GO:0043682">
    <property type="term" value="F:P-type divalent copper transporter activity"/>
    <property type="evidence" value="ECO:0007669"/>
    <property type="project" value="TreeGrafter"/>
</dbReference>
<evidence type="ECO:0000256" key="2">
    <source>
        <dbReference type="ARBA" id="ARBA00006024"/>
    </source>
</evidence>
<sequence length="880" mass="92126">MSEQRTEREHCRLCGTAVGESAGETVADSGDGPFCSSGCREIAAELGVGAEFGDGTDSGDDADVGDGADDGDADARAPGVDDRPAVERPEGYERTFFRIDGMHSALCESYLESVAEGRDGVADAAASYVTETVRVDHDPDRISADELENALSTTGYTAYRREAAAGESDATEESTTRRSREMKGVRKRRAENVLEVRYIVGIVFGSFLLLPYVTTFYPMQVADYTDYWLFEQYAQQFGGFDVGLVLPLYFGLTGAILYLTGRPLLRGAYVSLKLREPSTHLLATLTIVAAYCYGTIAFVSGSVDIYYDLTILVAAVVMTAIFYEESVKRDALNRLTDLTISQVGTARVLEADGETLEVPVAEVAADDRLLVRAGERVPVDGRLAEGACTVDEAVLTGESLPVSKTAGDPLIGGSVVTDGAAVVAADDETTSSIDRLTRSVWNLQSADHGVHRRADALAGTLLPVVVAAAVIAGIAAALLGAGPADTARAVLLALVAASPWALAFATPMSIASSIREGLERGIVVFDESVFERLREIDVVVFDKTGTLTTGAMTVLEADAPEDLLRAAAAVERRGAHPAAAAIAEAFGDSESTETADANRPDGGVTDEPSAGGDDAESGRVREFERHATGVEGLYQTPSDGPSERGRSDEVVGGRRILVGHPDLFAERGWSLEDGLETRVDDAREAGHLPVVVGRDGRAEGIVVVGDESRSEWADTVAQLDANGVDVVVLTGDDDSAAARFREHPGVSRVFANVPPAGKTAAIRRLCADGRVAMVGDGTNDAPALAAADLGISLGGGTALAADAADLAIVEDDLAAVERAFALARAARERIVQNLALAFGYNAIAVPVALAGLLSPVITTTALVVTTLLIAGNASRSLLEA</sequence>
<dbReference type="NCBIfam" id="TIGR01494">
    <property type="entry name" value="ATPase_P-type"/>
    <property type="match status" value="2"/>
</dbReference>
<dbReference type="Pfam" id="PF00122">
    <property type="entry name" value="E1-E2_ATPase"/>
    <property type="match status" value="1"/>
</dbReference>
<dbReference type="InterPro" id="IPR027256">
    <property type="entry name" value="P-typ_ATPase_IB"/>
</dbReference>
<evidence type="ECO:0000256" key="4">
    <source>
        <dbReference type="ARBA" id="ARBA00022723"/>
    </source>
</evidence>
<keyword evidence="3 11" id="KW-0812">Transmembrane</keyword>
<feature type="region of interest" description="Disordered" evidence="10">
    <location>
        <begin position="584"/>
        <end position="652"/>
    </location>
</feature>
<dbReference type="Gene3D" id="3.40.50.1000">
    <property type="entry name" value="HAD superfamily/HAD-like"/>
    <property type="match status" value="1"/>
</dbReference>
<name>A0A8A2VIH5_9EURY</name>
<evidence type="ECO:0000256" key="7">
    <source>
        <dbReference type="ARBA" id="ARBA00022967"/>
    </source>
</evidence>
<dbReference type="GO" id="GO:0016020">
    <property type="term" value="C:membrane"/>
    <property type="evidence" value="ECO:0007669"/>
    <property type="project" value="InterPro"/>
</dbReference>
<dbReference type="EMBL" id="CP071462">
    <property type="protein sequence ID" value="QSX00133.1"/>
    <property type="molecule type" value="Genomic_DNA"/>
</dbReference>
<dbReference type="InterPro" id="IPR023214">
    <property type="entry name" value="HAD_sf"/>
</dbReference>
<dbReference type="GO" id="GO:0012505">
    <property type="term" value="C:endomembrane system"/>
    <property type="evidence" value="ECO:0007669"/>
    <property type="project" value="UniProtKB-SubCell"/>
</dbReference>
<evidence type="ECO:0000256" key="1">
    <source>
        <dbReference type="ARBA" id="ARBA00004127"/>
    </source>
</evidence>
<keyword evidence="7" id="KW-1278">Translocase</keyword>
<feature type="transmembrane region" description="Helical" evidence="11">
    <location>
        <begin position="281"/>
        <end position="299"/>
    </location>
</feature>
<feature type="transmembrane region" description="Helical" evidence="11">
    <location>
        <begin position="237"/>
        <end position="260"/>
    </location>
</feature>
<dbReference type="SUPFAM" id="SSF55008">
    <property type="entry name" value="HMA, heavy metal-associated domain"/>
    <property type="match status" value="1"/>
</dbReference>
<evidence type="ECO:0000313" key="13">
    <source>
        <dbReference type="EMBL" id="QSX00133.1"/>
    </source>
</evidence>
<evidence type="ECO:0000256" key="8">
    <source>
        <dbReference type="ARBA" id="ARBA00022989"/>
    </source>
</evidence>
<dbReference type="SUPFAM" id="SSF56784">
    <property type="entry name" value="HAD-like"/>
    <property type="match status" value="1"/>
</dbReference>
<dbReference type="InterPro" id="IPR008250">
    <property type="entry name" value="ATPase_P-typ_transduc_dom_A_sf"/>
</dbReference>
<dbReference type="GO" id="GO:0005524">
    <property type="term" value="F:ATP binding"/>
    <property type="evidence" value="ECO:0007669"/>
    <property type="project" value="UniProtKB-KW"/>
</dbReference>
<feature type="transmembrane region" description="Helical" evidence="11">
    <location>
        <begin position="859"/>
        <end position="878"/>
    </location>
</feature>
<dbReference type="SFLD" id="SFLDS00003">
    <property type="entry name" value="Haloacid_Dehalogenase"/>
    <property type="match status" value="1"/>
</dbReference>
<organism evidence="13 14">
    <name type="scientific">Haloterrigena alkaliphila</name>
    <dbReference type="NCBI Taxonomy" id="2816475"/>
    <lineage>
        <taxon>Archaea</taxon>
        <taxon>Methanobacteriati</taxon>
        <taxon>Methanobacteriota</taxon>
        <taxon>Stenosarchaea group</taxon>
        <taxon>Halobacteria</taxon>
        <taxon>Halobacteriales</taxon>
        <taxon>Natrialbaceae</taxon>
        <taxon>Haloterrigena</taxon>
    </lineage>
</organism>
<feature type="transmembrane region" description="Helical" evidence="11">
    <location>
        <begin position="196"/>
        <end position="217"/>
    </location>
</feature>
<proteinExistence type="inferred from homology"/>
<evidence type="ECO:0000256" key="10">
    <source>
        <dbReference type="SAM" id="MobiDB-lite"/>
    </source>
</evidence>
<evidence type="ECO:0000259" key="12">
    <source>
        <dbReference type="PROSITE" id="PS50846"/>
    </source>
</evidence>
<dbReference type="Gene3D" id="3.30.70.100">
    <property type="match status" value="1"/>
</dbReference>
<dbReference type="InterPro" id="IPR006121">
    <property type="entry name" value="HMA_dom"/>
</dbReference>
<keyword evidence="5" id="KW-0547">Nucleotide-binding</keyword>
<feature type="compositionally biased region" description="Basic and acidic residues" evidence="10">
    <location>
        <begin position="616"/>
        <end position="628"/>
    </location>
</feature>
<keyword evidence="6" id="KW-0067">ATP-binding</keyword>
<dbReference type="InterPro" id="IPR059000">
    <property type="entry name" value="ATPase_P-type_domA"/>
</dbReference>
<dbReference type="GO" id="GO:0005507">
    <property type="term" value="F:copper ion binding"/>
    <property type="evidence" value="ECO:0007669"/>
    <property type="project" value="TreeGrafter"/>
</dbReference>
<feature type="transmembrane region" description="Helical" evidence="11">
    <location>
        <begin position="487"/>
        <end position="505"/>
    </location>
</feature>
<dbReference type="PANTHER" id="PTHR43520:SF8">
    <property type="entry name" value="P-TYPE CU(+) TRANSPORTER"/>
    <property type="match status" value="1"/>
</dbReference>
<dbReference type="PRINTS" id="PR00120">
    <property type="entry name" value="HATPASE"/>
</dbReference>
<dbReference type="PROSITE" id="PS50846">
    <property type="entry name" value="HMA_2"/>
    <property type="match status" value="1"/>
</dbReference>
<dbReference type="InterPro" id="IPR023299">
    <property type="entry name" value="ATPase_P-typ_cyto_dom_N"/>
</dbReference>
<keyword evidence="14" id="KW-1185">Reference proteome</keyword>
<feature type="transmembrane region" description="Helical" evidence="11">
    <location>
        <begin position="305"/>
        <end position="323"/>
    </location>
</feature>
<keyword evidence="4" id="KW-0479">Metal-binding</keyword>
<dbReference type="SFLD" id="SFLDG00002">
    <property type="entry name" value="C1.7:_P-type_atpase_like"/>
    <property type="match status" value="1"/>
</dbReference>
<dbReference type="PROSITE" id="PS00154">
    <property type="entry name" value="ATPASE_E1_E2"/>
    <property type="match status" value="1"/>
</dbReference>
<dbReference type="GO" id="GO:0055070">
    <property type="term" value="P:copper ion homeostasis"/>
    <property type="evidence" value="ECO:0007669"/>
    <property type="project" value="TreeGrafter"/>
</dbReference>
<dbReference type="KEGG" id="hakz:J0X25_03960"/>
<feature type="region of interest" description="Disordered" evidence="10">
    <location>
        <begin position="162"/>
        <end position="182"/>
    </location>
</feature>
<accession>A0A8A2VIH5</accession>
<evidence type="ECO:0000256" key="3">
    <source>
        <dbReference type="ARBA" id="ARBA00022692"/>
    </source>
</evidence>
<reference evidence="13 14" key="1">
    <citation type="submission" date="2021-03" db="EMBL/GenBank/DDBJ databases">
        <title>Haloterrigena longa sp. nov. and Haloterrigena limicola sp. nov., extremely halophilic archaea isolated from a salt lake.</title>
        <authorList>
            <person name="Henglin C."/>
        </authorList>
    </citation>
    <scope>NUCLEOTIDE SEQUENCE [LARGE SCALE GENOMIC DNA]</scope>
    <source>
        <strain evidence="13 14">KZCA68</strain>
    </source>
</reference>